<dbReference type="EMBL" id="VTER01000016">
    <property type="protein sequence ID" value="TYS42257.1"/>
    <property type="molecule type" value="Genomic_DNA"/>
</dbReference>
<dbReference type="AlphaFoldDB" id="A0A5D4QTD3"/>
<keyword evidence="1" id="KW-1133">Transmembrane helix</keyword>
<protein>
    <submittedName>
        <fullName evidence="2">Uncharacterized protein</fullName>
    </submittedName>
</protein>
<comment type="caution">
    <text evidence="2">The sequence shown here is derived from an EMBL/GenBank/DDBJ whole genome shotgun (WGS) entry which is preliminary data.</text>
</comment>
<evidence type="ECO:0000313" key="2">
    <source>
        <dbReference type="EMBL" id="TYS42257.1"/>
    </source>
</evidence>
<keyword evidence="1" id="KW-0812">Transmembrane</keyword>
<sequence length="63" mass="6823">MTINVFKALQNGNNAHNTIKMMGEISMISTIAILAAAFTAAAGLNYFAVKEADFTEEDLLKDK</sequence>
<accession>A0A5D4QTD3</accession>
<organism evidence="2 3">
    <name type="scientific">Bacillus infantis</name>
    <dbReference type="NCBI Taxonomy" id="324767"/>
    <lineage>
        <taxon>Bacteria</taxon>
        <taxon>Bacillati</taxon>
        <taxon>Bacillota</taxon>
        <taxon>Bacilli</taxon>
        <taxon>Bacillales</taxon>
        <taxon>Bacillaceae</taxon>
        <taxon>Bacillus</taxon>
    </lineage>
</organism>
<evidence type="ECO:0000313" key="3">
    <source>
        <dbReference type="Proteomes" id="UP000322139"/>
    </source>
</evidence>
<gene>
    <name evidence="2" type="ORF">FZD51_23055</name>
</gene>
<evidence type="ECO:0000256" key="1">
    <source>
        <dbReference type="SAM" id="Phobius"/>
    </source>
</evidence>
<proteinExistence type="predicted"/>
<dbReference type="RefSeq" id="WP_009795390.1">
    <property type="nucleotide sequence ID" value="NZ_JAIVAO010000001.1"/>
</dbReference>
<dbReference type="Proteomes" id="UP000322139">
    <property type="component" value="Unassembled WGS sequence"/>
</dbReference>
<name>A0A5D4QTD3_9BACI</name>
<keyword evidence="1" id="KW-0472">Membrane</keyword>
<feature type="transmembrane region" description="Helical" evidence="1">
    <location>
        <begin position="27"/>
        <end position="49"/>
    </location>
</feature>
<reference evidence="2 3" key="1">
    <citation type="submission" date="2019-08" db="EMBL/GenBank/DDBJ databases">
        <title>Bacillus genomes from the desert of Cuatro Cienegas, Coahuila.</title>
        <authorList>
            <person name="Olmedo-Alvarez G."/>
        </authorList>
    </citation>
    <scope>NUCLEOTIDE SEQUENCE [LARGE SCALE GENOMIC DNA]</scope>
    <source>
        <strain evidence="2 3">CH446_14T</strain>
    </source>
</reference>